<dbReference type="EMBL" id="AWUE01018875">
    <property type="protein sequence ID" value="OMO77880.1"/>
    <property type="molecule type" value="Genomic_DNA"/>
</dbReference>
<organism evidence="1 2">
    <name type="scientific">Corchorus olitorius</name>
    <dbReference type="NCBI Taxonomy" id="93759"/>
    <lineage>
        <taxon>Eukaryota</taxon>
        <taxon>Viridiplantae</taxon>
        <taxon>Streptophyta</taxon>
        <taxon>Embryophyta</taxon>
        <taxon>Tracheophyta</taxon>
        <taxon>Spermatophyta</taxon>
        <taxon>Magnoliopsida</taxon>
        <taxon>eudicotyledons</taxon>
        <taxon>Gunneridae</taxon>
        <taxon>Pentapetalae</taxon>
        <taxon>rosids</taxon>
        <taxon>malvids</taxon>
        <taxon>Malvales</taxon>
        <taxon>Malvaceae</taxon>
        <taxon>Grewioideae</taxon>
        <taxon>Apeibeae</taxon>
        <taxon>Corchorus</taxon>
    </lineage>
</organism>
<dbReference type="Proteomes" id="UP000187203">
    <property type="component" value="Unassembled WGS sequence"/>
</dbReference>
<evidence type="ECO:0000313" key="2">
    <source>
        <dbReference type="Proteomes" id="UP000187203"/>
    </source>
</evidence>
<proteinExistence type="predicted"/>
<name>A0A1R3I5N4_9ROSI</name>
<accession>A0A1R3I5N4</accession>
<keyword evidence="2" id="KW-1185">Reference proteome</keyword>
<reference evidence="2" key="1">
    <citation type="submission" date="2013-09" db="EMBL/GenBank/DDBJ databases">
        <title>Corchorus olitorius genome sequencing.</title>
        <authorList>
            <person name="Alam M."/>
            <person name="Haque M.S."/>
            <person name="Islam M.S."/>
            <person name="Emdad E.M."/>
            <person name="Islam M.M."/>
            <person name="Ahmed B."/>
            <person name="Halim A."/>
            <person name="Hossen Q.M.M."/>
            <person name="Hossain M.Z."/>
            <person name="Ahmed R."/>
            <person name="Khan M.M."/>
            <person name="Islam R."/>
            <person name="Rashid M.M."/>
            <person name="Khan S.A."/>
            <person name="Rahman M.S."/>
            <person name="Alam M."/>
            <person name="Yahiya A.S."/>
            <person name="Khan M.S."/>
            <person name="Azam M.S."/>
            <person name="Haque T."/>
            <person name="Lashkar M.Z.H."/>
            <person name="Akhand A.I."/>
            <person name="Morshed G."/>
            <person name="Roy S."/>
            <person name="Uddin K.S."/>
            <person name="Rabeya T."/>
            <person name="Hossain A.S."/>
            <person name="Chowdhury A."/>
            <person name="Snigdha A.R."/>
            <person name="Mortoza M.S."/>
            <person name="Matin S.A."/>
            <person name="Hoque S.M.E."/>
            <person name="Islam M.K."/>
            <person name="Roy D.K."/>
            <person name="Haider R."/>
            <person name="Moosa M.M."/>
            <person name="Elias S.M."/>
            <person name="Hasan A.M."/>
            <person name="Jahan S."/>
            <person name="Shafiuddin M."/>
            <person name="Mahmood N."/>
            <person name="Shommy N.S."/>
        </authorList>
    </citation>
    <scope>NUCLEOTIDE SEQUENCE [LARGE SCALE GENOMIC DNA]</scope>
    <source>
        <strain evidence="2">cv. O-4</strain>
    </source>
</reference>
<protein>
    <submittedName>
        <fullName evidence="1">Uncharacterized protein</fullName>
    </submittedName>
</protein>
<dbReference type="AlphaFoldDB" id="A0A1R3I5N4"/>
<comment type="caution">
    <text evidence="1">The sequence shown here is derived from an EMBL/GenBank/DDBJ whole genome shotgun (WGS) entry which is preliminary data.</text>
</comment>
<gene>
    <name evidence="1" type="ORF">COLO4_24982</name>
</gene>
<evidence type="ECO:0000313" key="1">
    <source>
        <dbReference type="EMBL" id="OMO77880.1"/>
    </source>
</evidence>
<sequence length="116" mass="13230">MDEEKGLDNKEGSEDNEVMEGPMIGEVLDFEKVEEPAFTITYIKQHKLAAKLVDKTSEMPFSKRILLDKYIKSSIKKSRAKARKFATKKSITKAGKRKLDFKYEQVKIGSPSLAHH</sequence>